<dbReference type="GO" id="GO:0016787">
    <property type="term" value="F:hydrolase activity"/>
    <property type="evidence" value="ECO:0007669"/>
    <property type="project" value="UniProtKB-KW"/>
</dbReference>
<dbReference type="GO" id="GO:0046872">
    <property type="term" value="F:metal ion binding"/>
    <property type="evidence" value="ECO:0007669"/>
    <property type="project" value="InterPro"/>
</dbReference>
<evidence type="ECO:0000256" key="2">
    <source>
        <dbReference type="ARBA" id="ARBA00023180"/>
    </source>
</evidence>
<evidence type="ECO:0000259" key="3">
    <source>
        <dbReference type="SMART" id="SM00477"/>
    </source>
</evidence>
<organism evidence="4 5">
    <name type="scientific">Halocaridina rubra</name>
    <name type="common">Hawaiian red shrimp</name>
    <dbReference type="NCBI Taxonomy" id="373956"/>
    <lineage>
        <taxon>Eukaryota</taxon>
        <taxon>Metazoa</taxon>
        <taxon>Ecdysozoa</taxon>
        <taxon>Arthropoda</taxon>
        <taxon>Crustacea</taxon>
        <taxon>Multicrustacea</taxon>
        <taxon>Malacostraca</taxon>
        <taxon>Eumalacostraca</taxon>
        <taxon>Eucarida</taxon>
        <taxon>Decapoda</taxon>
        <taxon>Pleocyemata</taxon>
        <taxon>Caridea</taxon>
        <taxon>Atyoidea</taxon>
        <taxon>Atyidae</taxon>
        <taxon>Halocaridina</taxon>
    </lineage>
</organism>
<evidence type="ECO:0000313" key="5">
    <source>
        <dbReference type="Proteomes" id="UP001381693"/>
    </source>
</evidence>
<dbReference type="Gene3D" id="3.40.570.10">
    <property type="entry name" value="Extracellular Endonuclease, subunit A"/>
    <property type="match status" value="1"/>
</dbReference>
<sequence length="716" mass="81847">MQLPSKLSVSACPNSYGPRPLLLVSLDGFKPDYLLRNLTPTIQQIANKGVHAEYMLPSYPTVTFPNHYTIVTGLYPEAHGIIANSFYDPVFKERYSYRRSQGREGRWYGGEPIWNTLTRQGKKSATYFWPGSEADINGRRPTIWKEYNESVPYDFRVLEVLKWLSEPEESRPALVTLYLDEPDHASHGYGPNSQEVNMQLDRVDKVIDLLMRGLIERNLIHCVNFMIVSDHGGAEAGASKVIDLKNILPNLTEEANFEYGVVGMIDPKNDSEAVELATMRKLVCQREEMRVYRKEELPKRLHFSKNDRIQDIVIELDPGYTVQFNSTWSLQGQHGYDNYFPSMHALFVAYGPDFKQGIKVEPFQNIELYNLMCYLTGVEPAENNGTWGSLHHLLEASLSLPPLPKEGDPSILRFPKGDLQARWNASGCDIDYPTNHQWMSATLLLTADQEITIKANHLPWGTPLTTVPAGDVSLLFQRTHVTAFSTIDGIPLWTSFTVDTDYKMPHQQSSYEVMSDQWITDVRLPVDASPQCQTFRLLQNRNYTLQPLFPYDTEDVQNPRRSPTYVVSNAIPVHSSLQEHWSQLMQYFLSWSSSGPVNIILGSVYAENDNPHITDFLARGIKVPSDMFAVLTRCNVFVPSLNQCPIEQLDVRALTLHQYQPEQNCLTSEEYFNKFTATVKDVERFSGLTFYQDLPYPHRLNLTLGIHPYLWHTESK</sequence>
<protein>
    <submittedName>
        <fullName evidence="4">Ectonucleotide pyrophosphatase phosphodiesterase</fullName>
    </submittedName>
</protein>
<dbReference type="Gene3D" id="3.30.1360.180">
    <property type="match status" value="1"/>
</dbReference>
<comment type="caution">
    <text evidence="4">The sequence shown here is derived from an EMBL/GenBank/DDBJ whole genome shotgun (WGS) entry which is preliminary data.</text>
</comment>
<dbReference type="AlphaFoldDB" id="A0AAN8WRE2"/>
<dbReference type="Gene3D" id="3.40.720.10">
    <property type="entry name" value="Alkaline Phosphatase, subunit A"/>
    <property type="match status" value="1"/>
</dbReference>
<dbReference type="SUPFAM" id="SSF54060">
    <property type="entry name" value="His-Me finger endonucleases"/>
    <property type="match status" value="1"/>
</dbReference>
<dbReference type="GO" id="GO:0055120">
    <property type="term" value="C:striated muscle dense body"/>
    <property type="evidence" value="ECO:0007669"/>
    <property type="project" value="TreeGrafter"/>
</dbReference>
<dbReference type="GO" id="GO:0016529">
    <property type="term" value="C:sarcoplasmic reticulum"/>
    <property type="evidence" value="ECO:0007669"/>
    <property type="project" value="TreeGrafter"/>
</dbReference>
<reference evidence="4 5" key="1">
    <citation type="submission" date="2023-11" db="EMBL/GenBank/DDBJ databases">
        <title>Halocaridina rubra genome assembly.</title>
        <authorList>
            <person name="Smith C."/>
        </authorList>
    </citation>
    <scope>NUCLEOTIDE SEQUENCE [LARGE SCALE GENOMIC DNA]</scope>
    <source>
        <strain evidence="4">EP-1</strain>
        <tissue evidence="4">Whole</tissue>
    </source>
</reference>
<dbReference type="InterPro" id="IPR044929">
    <property type="entry name" value="DNA/RNA_non-sp_Endonuclease_sf"/>
</dbReference>
<dbReference type="SMART" id="SM00477">
    <property type="entry name" value="NUC"/>
    <property type="match status" value="1"/>
</dbReference>
<dbReference type="InterPro" id="IPR002591">
    <property type="entry name" value="Phosphodiest/P_Trfase"/>
</dbReference>
<feature type="domain" description="ENPP1-3/EXOG-like endonuclease/phosphodiesterase" evidence="3">
    <location>
        <begin position="477"/>
        <end position="697"/>
    </location>
</feature>
<keyword evidence="2" id="KW-0325">Glycoprotein</keyword>
<dbReference type="GO" id="GO:0003676">
    <property type="term" value="F:nucleic acid binding"/>
    <property type="evidence" value="ECO:0007669"/>
    <property type="project" value="InterPro"/>
</dbReference>
<accession>A0AAN8WRE2</accession>
<proteinExistence type="predicted"/>
<keyword evidence="1" id="KW-0378">Hydrolase</keyword>
<dbReference type="InterPro" id="IPR020821">
    <property type="entry name" value="ENPP1-3/EXOG-like_nuc-like"/>
</dbReference>
<dbReference type="PANTHER" id="PTHR10151">
    <property type="entry name" value="ECTONUCLEOTIDE PYROPHOSPHATASE/PHOSPHODIESTERASE"/>
    <property type="match status" value="1"/>
</dbReference>
<dbReference type="CDD" id="cd16018">
    <property type="entry name" value="Enpp"/>
    <property type="match status" value="1"/>
</dbReference>
<evidence type="ECO:0000256" key="1">
    <source>
        <dbReference type="ARBA" id="ARBA00022801"/>
    </source>
</evidence>
<dbReference type="InterPro" id="IPR044925">
    <property type="entry name" value="His-Me_finger_sf"/>
</dbReference>
<dbReference type="PANTHER" id="PTHR10151:SF114">
    <property type="entry name" value="ECTONUCLEOTIDE PYROPHOSPHATASE_PHOSPHODIESTERASE C27A7.3"/>
    <property type="match status" value="1"/>
</dbReference>
<dbReference type="InterPro" id="IPR017850">
    <property type="entry name" value="Alkaline_phosphatase_core_sf"/>
</dbReference>
<dbReference type="GO" id="GO:0031674">
    <property type="term" value="C:I band"/>
    <property type="evidence" value="ECO:0007669"/>
    <property type="project" value="TreeGrafter"/>
</dbReference>
<evidence type="ECO:0000313" key="4">
    <source>
        <dbReference type="EMBL" id="KAK7066059.1"/>
    </source>
</evidence>
<gene>
    <name evidence="4" type="primary">ENPP1_1</name>
    <name evidence="4" type="ORF">SK128_011122</name>
</gene>
<dbReference type="SUPFAM" id="SSF53649">
    <property type="entry name" value="Alkaline phosphatase-like"/>
    <property type="match status" value="1"/>
</dbReference>
<name>A0AAN8WRE2_HALRR</name>
<dbReference type="Pfam" id="PF01663">
    <property type="entry name" value="Phosphodiest"/>
    <property type="match status" value="1"/>
</dbReference>
<dbReference type="Proteomes" id="UP001381693">
    <property type="component" value="Unassembled WGS sequence"/>
</dbReference>
<keyword evidence="5" id="KW-1185">Reference proteome</keyword>
<dbReference type="EMBL" id="JAXCGZ010019483">
    <property type="protein sequence ID" value="KAK7066059.1"/>
    <property type="molecule type" value="Genomic_DNA"/>
</dbReference>